<accession>A0A9Q1FDT5</accession>
<evidence type="ECO:0000256" key="1">
    <source>
        <dbReference type="SAM" id="MobiDB-lite"/>
    </source>
</evidence>
<dbReference type="AlphaFoldDB" id="A0A9Q1FDT5"/>
<proteinExistence type="predicted"/>
<dbReference type="EMBL" id="JAINUF010000006">
    <property type="protein sequence ID" value="KAJ8356173.1"/>
    <property type="molecule type" value="Genomic_DNA"/>
</dbReference>
<reference evidence="2" key="1">
    <citation type="journal article" date="2023" name="Science">
        <title>Genome structures resolve the early diversification of teleost fishes.</title>
        <authorList>
            <person name="Parey E."/>
            <person name="Louis A."/>
            <person name="Montfort J."/>
            <person name="Bouchez O."/>
            <person name="Roques C."/>
            <person name="Iampietro C."/>
            <person name="Lluch J."/>
            <person name="Castinel A."/>
            <person name="Donnadieu C."/>
            <person name="Desvignes T."/>
            <person name="Floi Bucao C."/>
            <person name="Jouanno E."/>
            <person name="Wen M."/>
            <person name="Mejri S."/>
            <person name="Dirks R."/>
            <person name="Jansen H."/>
            <person name="Henkel C."/>
            <person name="Chen W.J."/>
            <person name="Zahm M."/>
            <person name="Cabau C."/>
            <person name="Klopp C."/>
            <person name="Thompson A.W."/>
            <person name="Robinson-Rechavi M."/>
            <person name="Braasch I."/>
            <person name="Lecointre G."/>
            <person name="Bobe J."/>
            <person name="Postlethwait J.H."/>
            <person name="Berthelot C."/>
            <person name="Roest Crollius H."/>
            <person name="Guiguen Y."/>
        </authorList>
    </citation>
    <scope>NUCLEOTIDE SEQUENCE</scope>
    <source>
        <strain evidence="2">WJC10195</strain>
    </source>
</reference>
<evidence type="ECO:0000313" key="3">
    <source>
        <dbReference type="Proteomes" id="UP001152622"/>
    </source>
</evidence>
<name>A0A9Q1FDT5_SYNKA</name>
<dbReference type="Proteomes" id="UP001152622">
    <property type="component" value="Chromosome 6"/>
</dbReference>
<sequence length="75" mass="7772">MLNTQLSSVLKQILHVGVAARHNGRRAPRQVPSLRAASGAAPGLGNVGSSPRRANLAKHDAAPFRNAAPDGMSHS</sequence>
<protein>
    <submittedName>
        <fullName evidence="2">Uncharacterized protein</fullName>
    </submittedName>
</protein>
<organism evidence="2 3">
    <name type="scientific">Synaphobranchus kaupii</name>
    <name type="common">Kaup's arrowtooth eel</name>
    <dbReference type="NCBI Taxonomy" id="118154"/>
    <lineage>
        <taxon>Eukaryota</taxon>
        <taxon>Metazoa</taxon>
        <taxon>Chordata</taxon>
        <taxon>Craniata</taxon>
        <taxon>Vertebrata</taxon>
        <taxon>Euteleostomi</taxon>
        <taxon>Actinopterygii</taxon>
        <taxon>Neopterygii</taxon>
        <taxon>Teleostei</taxon>
        <taxon>Anguilliformes</taxon>
        <taxon>Synaphobranchidae</taxon>
        <taxon>Synaphobranchus</taxon>
    </lineage>
</organism>
<evidence type="ECO:0000313" key="2">
    <source>
        <dbReference type="EMBL" id="KAJ8356173.1"/>
    </source>
</evidence>
<keyword evidence="3" id="KW-1185">Reference proteome</keyword>
<gene>
    <name evidence="2" type="ORF">SKAU_G00189670</name>
</gene>
<feature type="region of interest" description="Disordered" evidence="1">
    <location>
        <begin position="24"/>
        <end position="75"/>
    </location>
</feature>
<comment type="caution">
    <text evidence="2">The sequence shown here is derived from an EMBL/GenBank/DDBJ whole genome shotgun (WGS) entry which is preliminary data.</text>
</comment>